<dbReference type="PANTHER" id="PTHR20913">
    <property type="entry name" value="TBC1 DOMAIN FAMILY MEMBER 20/GTPASE"/>
    <property type="match status" value="1"/>
</dbReference>
<evidence type="ECO:0000313" key="6">
    <source>
        <dbReference type="Proteomes" id="UP001498771"/>
    </source>
</evidence>
<dbReference type="Gene3D" id="1.10.8.1310">
    <property type="match status" value="1"/>
</dbReference>
<proteinExistence type="predicted"/>
<dbReference type="InterPro" id="IPR035969">
    <property type="entry name" value="Rab-GAP_TBC_sf"/>
</dbReference>
<feature type="compositionally biased region" description="Acidic residues" evidence="2">
    <location>
        <begin position="487"/>
        <end position="500"/>
    </location>
</feature>
<sequence length="595" mass="67484">MDPPLIVADLLATAISEKEQRQQTKESAIREAVRCRDRRTLVKLARSKGGLVNDSLRKLAWPFLLGCDADAFQDPDWKVLLPAHPEEAQVRLDTDRAFHFYPESRTPSPATSDDLLRADRDELFDVITHVLRLHPSLSYFQGFHDIAQVLYLVLGRRHAVTVLEHLSLTRLRDFMMPDIEPSVDHLSLIPALLAQIDRPLADVLRYTRPHYALATILTMFAHVVESYSEITLVFDFFFSAADMALPVYLYVVILISRRDELLSFQKNTQADPEKEQEQDEEDIHETAQMLEATISRFPQPLPLALSDALSRALALWMQYPPHTLTPAYDKISKYSVLKTLREPTAAEDMYSGVEQLDGEDEKRMVSRRERIRRRRKRIQESSTSSSPRPSRRPSSASVVEEYDYIELDRVHKPADYTALDALVARQTSECKKRAARERARVERQRAREARERKNRAVRERRSATRRLAEQIPGAVATLYRRGVGAEEGGEESGEGGEGDTLDGSIVLLGKPADMQQATSSSSPTLFTAFRRARPPTAQVNGTATTLGGVRRFKFADARRTITALSPSSMMAAIGMVSFCIGVLSWWVSWFLRRDY</sequence>
<feature type="domain" description="Rab-GAP TBC" evidence="4">
    <location>
        <begin position="51"/>
        <end position="241"/>
    </location>
</feature>
<comment type="caution">
    <text evidence="5">The sequence shown here is derived from an EMBL/GenBank/DDBJ whole genome shotgun (WGS) entry which is preliminary data.</text>
</comment>
<keyword evidence="3" id="KW-0812">Transmembrane</keyword>
<dbReference type="PROSITE" id="PS50086">
    <property type="entry name" value="TBC_RABGAP"/>
    <property type="match status" value="1"/>
</dbReference>
<evidence type="ECO:0000313" key="5">
    <source>
        <dbReference type="EMBL" id="KAK7206992.1"/>
    </source>
</evidence>
<keyword evidence="1" id="KW-0343">GTPase activation</keyword>
<dbReference type="RefSeq" id="XP_064770025.1">
    <property type="nucleotide sequence ID" value="XM_064910901.1"/>
</dbReference>
<feature type="compositionally biased region" description="Low complexity" evidence="2">
    <location>
        <begin position="381"/>
        <end position="397"/>
    </location>
</feature>
<protein>
    <submittedName>
        <fullName evidence="5">Rab-GTPase-TBC domain-containing protein</fullName>
    </submittedName>
</protein>
<keyword evidence="3" id="KW-0472">Membrane</keyword>
<dbReference type="SMART" id="SM00164">
    <property type="entry name" value="TBC"/>
    <property type="match status" value="1"/>
</dbReference>
<name>A0ABR1FAW1_9ASCO</name>
<dbReference type="Gene3D" id="1.10.472.80">
    <property type="entry name" value="Ypt/Rab-GAP domain of gyp1p, domain 3"/>
    <property type="match status" value="1"/>
</dbReference>
<feature type="region of interest" description="Disordered" evidence="2">
    <location>
        <begin position="357"/>
        <end position="398"/>
    </location>
</feature>
<accession>A0ABR1FAW1</accession>
<dbReference type="InterPro" id="IPR045913">
    <property type="entry name" value="TBC20/Gyp8-like"/>
</dbReference>
<evidence type="ECO:0000256" key="2">
    <source>
        <dbReference type="SAM" id="MobiDB-lite"/>
    </source>
</evidence>
<feature type="region of interest" description="Disordered" evidence="2">
    <location>
        <begin position="481"/>
        <end position="502"/>
    </location>
</feature>
<dbReference type="Pfam" id="PF00566">
    <property type="entry name" value="RabGAP-TBC"/>
    <property type="match status" value="1"/>
</dbReference>
<keyword evidence="3" id="KW-1133">Transmembrane helix</keyword>
<evidence type="ECO:0000256" key="3">
    <source>
        <dbReference type="SAM" id="Phobius"/>
    </source>
</evidence>
<dbReference type="SUPFAM" id="SSF47923">
    <property type="entry name" value="Ypt/Rab-GAP domain of gyp1p"/>
    <property type="match status" value="1"/>
</dbReference>
<feature type="transmembrane region" description="Helical" evidence="3">
    <location>
        <begin position="568"/>
        <end position="591"/>
    </location>
</feature>
<dbReference type="InterPro" id="IPR000195">
    <property type="entry name" value="Rab-GAP-TBC_dom"/>
</dbReference>
<dbReference type="EMBL" id="JBBJBU010000001">
    <property type="protein sequence ID" value="KAK7206992.1"/>
    <property type="molecule type" value="Genomic_DNA"/>
</dbReference>
<dbReference type="PANTHER" id="PTHR20913:SF7">
    <property type="entry name" value="RE60063P"/>
    <property type="match status" value="1"/>
</dbReference>
<dbReference type="Proteomes" id="UP001498771">
    <property type="component" value="Unassembled WGS sequence"/>
</dbReference>
<evidence type="ECO:0000259" key="4">
    <source>
        <dbReference type="PROSITE" id="PS50086"/>
    </source>
</evidence>
<keyword evidence="6" id="KW-1185">Reference proteome</keyword>
<dbReference type="GeneID" id="90036413"/>
<gene>
    <name evidence="5" type="ORF">BZA70DRAFT_264397</name>
</gene>
<reference evidence="5 6" key="1">
    <citation type="submission" date="2024-03" db="EMBL/GenBank/DDBJ databases">
        <title>Genome-scale model development and genomic sequencing of the oleaginous clade Lipomyces.</title>
        <authorList>
            <consortium name="Lawrence Berkeley National Laboratory"/>
            <person name="Czajka J.J."/>
            <person name="Han Y."/>
            <person name="Kim J."/>
            <person name="Mondo S.J."/>
            <person name="Hofstad B.A."/>
            <person name="Robles A."/>
            <person name="Haridas S."/>
            <person name="Riley R."/>
            <person name="LaButti K."/>
            <person name="Pangilinan J."/>
            <person name="Andreopoulos W."/>
            <person name="Lipzen A."/>
            <person name="Yan J."/>
            <person name="Wang M."/>
            <person name="Ng V."/>
            <person name="Grigoriev I.V."/>
            <person name="Spatafora J.W."/>
            <person name="Magnuson J.K."/>
            <person name="Baker S.E."/>
            <person name="Pomraning K.R."/>
        </authorList>
    </citation>
    <scope>NUCLEOTIDE SEQUENCE [LARGE SCALE GENOMIC DNA]</scope>
    <source>
        <strain evidence="5 6">Phaff 52-87</strain>
    </source>
</reference>
<evidence type="ECO:0000256" key="1">
    <source>
        <dbReference type="ARBA" id="ARBA00022468"/>
    </source>
</evidence>
<organism evidence="5 6">
    <name type="scientific">Myxozyma melibiosi</name>
    <dbReference type="NCBI Taxonomy" id="54550"/>
    <lineage>
        <taxon>Eukaryota</taxon>
        <taxon>Fungi</taxon>
        <taxon>Dikarya</taxon>
        <taxon>Ascomycota</taxon>
        <taxon>Saccharomycotina</taxon>
        <taxon>Lipomycetes</taxon>
        <taxon>Lipomycetales</taxon>
        <taxon>Lipomycetaceae</taxon>
        <taxon>Myxozyma</taxon>
    </lineage>
</organism>
<feature type="region of interest" description="Disordered" evidence="2">
    <location>
        <begin position="432"/>
        <end position="465"/>
    </location>
</feature>